<name>A7TRD4_VANPO</name>
<organism evidence="2">
    <name type="scientific">Vanderwaltozyma polyspora (strain ATCC 22028 / DSM 70294 / BCRC 21397 / CBS 2163 / NBRC 10782 / NRRL Y-8283 / UCD 57-17)</name>
    <name type="common">Kluyveromyces polysporus</name>
    <dbReference type="NCBI Taxonomy" id="436907"/>
    <lineage>
        <taxon>Eukaryota</taxon>
        <taxon>Fungi</taxon>
        <taxon>Dikarya</taxon>
        <taxon>Ascomycota</taxon>
        <taxon>Saccharomycotina</taxon>
        <taxon>Saccharomycetes</taxon>
        <taxon>Saccharomycetales</taxon>
        <taxon>Saccharomycetaceae</taxon>
        <taxon>Vanderwaltozyma</taxon>
    </lineage>
</organism>
<dbReference type="RefSeq" id="XP_001643031.1">
    <property type="nucleotide sequence ID" value="XM_001642981.1"/>
</dbReference>
<dbReference type="HOGENOM" id="CLU_1075901_0_0_1"/>
<dbReference type="InterPro" id="IPR027267">
    <property type="entry name" value="AH/BAR_dom_sf"/>
</dbReference>
<dbReference type="FunCoup" id="A7TRD4">
    <property type="interactions" value="38"/>
</dbReference>
<evidence type="ECO:0000313" key="2">
    <source>
        <dbReference type="Proteomes" id="UP000000267"/>
    </source>
</evidence>
<accession>A7TRD4</accession>
<keyword evidence="2" id="KW-1185">Reference proteome</keyword>
<evidence type="ECO:0000313" key="1">
    <source>
        <dbReference type="EMBL" id="EDO15173.1"/>
    </source>
</evidence>
<dbReference type="OrthoDB" id="5549748at2759"/>
<dbReference type="Pfam" id="PF10455">
    <property type="entry name" value="BAR_2"/>
    <property type="match status" value="1"/>
</dbReference>
<dbReference type="Gene3D" id="1.20.1270.60">
    <property type="entry name" value="Arfaptin homology (AH) domain/BAR domain"/>
    <property type="match status" value="1"/>
</dbReference>
<dbReference type="EMBL" id="DS480476">
    <property type="protein sequence ID" value="EDO15173.1"/>
    <property type="molecule type" value="Genomic_DNA"/>
</dbReference>
<dbReference type="AlphaFoldDB" id="A7TRD4"/>
<reference evidence="1 2" key="1">
    <citation type="journal article" date="2007" name="Proc. Natl. Acad. Sci. U.S.A.">
        <title>Independent sorting-out of thousands of duplicated gene pairs in two yeast species descended from a whole-genome duplication.</title>
        <authorList>
            <person name="Scannell D.R."/>
            <person name="Frank A.C."/>
            <person name="Conant G.C."/>
            <person name="Byrne K.P."/>
            <person name="Woolfit M."/>
            <person name="Wolfe K.H."/>
        </authorList>
    </citation>
    <scope>NUCLEOTIDE SEQUENCE [LARGE SCALE GENOMIC DNA]</scope>
    <source>
        <strain evidence="2">ATCC 22028 / DSM 70294 / BCRC 21397 / CBS 2163 / NBRC 10782 / NRRL Y-8283 / UCD 57-17</strain>
    </source>
</reference>
<dbReference type="OMA" id="YRQCVQE"/>
<feature type="non-terminal residue" evidence="1">
    <location>
        <position position="259"/>
    </location>
</feature>
<proteinExistence type="predicted"/>
<dbReference type="InterPro" id="IPR018859">
    <property type="entry name" value="BAR_dom-cont"/>
</dbReference>
<gene>
    <name evidence="1" type="ORF">Kpol_1017p7</name>
</gene>
<dbReference type="GeneID" id="5543228"/>
<dbReference type="InParanoid" id="A7TRD4"/>
<dbReference type="SUPFAM" id="SSF103657">
    <property type="entry name" value="BAR/IMD domain-like"/>
    <property type="match status" value="1"/>
</dbReference>
<dbReference type="Proteomes" id="UP000000267">
    <property type="component" value="Unassembled WGS sequence"/>
</dbReference>
<dbReference type="KEGG" id="vpo:Kpol_1017p7"/>
<dbReference type="eggNOG" id="ENOG502QZYP">
    <property type="taxonomic scope" value="Eukaryota"/>
</dbReference>
<sequence>MFSGFSIDKLTDSISNVALKTQENLTNALSNVNENLENYLNDPNTKLSIKSKARFIQEKLGTINDQPSKLPPTYTDLELKTDAIEKALKRLLTVTKTYETEGYDYPPNLTESLSDWWTNDDNVTNTDENDENIQSNKSFLPRSFAQAISNASFDAASNVNSVTNTIKLNHKDDEEEEEDDEEWSDLHKIFESLGNCYRNIDNGKTEMDKLIVNEFNNKLKDLINTEFKNVHQLRKSVENSRLKFDTMRYELKIKEWKRT</sequence>
<protein>
    <submittedName>
        <fullName evidence="1">Uncharacterized protein</fullName>
    </submittedName>
</protein>